<dbReference type="InterPro" id="IPR001387">
    <property type="entry name" value="Cro/C1-type_HTH"/>
</dbReference>
<dbReference type="Proteomes" id="UP000214649">
    <property type="component" value="Unassembled WGS sequence"/>
</dbReference>
<name>A0A239R9V8_STREI</name>
<dbReference type="Gene3D" id="1.10.260.40">
    <property type="entry name" value="lambda repressor-like DNA-binding domains"/>
    <property type="match status" value="1"/>
</dbReference>
<dbReference type="PANTHER" id="PTHR43236:SF1">
    <property type="entry name" value="BLL7220 PROTEIN"/>
    <property type="match status" value="1"/>
</dbReference>
<dbReference type="RefSeq" id="WP_094140711.1">
    <property type="nucleotide sequence ID" value="NZ_FZRA01000002.1"/>
</dbReference>
<dbReference type="Pfam" id="PF01381">
    <property type="entry name" value="HTH_3"/>
    <property type="match status" value="1"/>
</dbReference>
<evidence type="ECO:0000259" key="2">
    <source>
        <dbReference type="PROSITE" id="PS50943"/>
    </source>
</evidence>
<evidence type="ECO:0000256" key="1">
    <source>
        <dbReference type="ARBA" id="ARBA00007227"/>
    </source>
</evidence>
<sequence>MFNGQILKELRLLNGWSRDELAKKMEMSEQSIWQFETGHTHPKLETQFRLSQIFNVNFEYFEGESSKISFERSAIAFRNADATSKKTISVQEVYLNTLNRYVNYLENYVLMPDNFINNLSDKVLELFISKTSISDIAYIARRELNISDDNSDLMFKIEKSGIYVIERMINGAADAYSAWSKDFKPYIVLGREKSSVRRNFDLAHELGHILLHKMVDFDSLTKEELQRCEDQANLFASCFLLPEYRFIEDFKMMVGTKVSNPDSYIRMKKQYNVSIQALEYRAYKLKLLTPAQNSYFYRLITKKNYKIIEPLDKEIPLKLPGKLKSILDVILSNDLISLEQMLTELRVNSDFFCQLFSIDSEFFDKYRINQNISDLSNIIHINSRKF</sequence>
<dbReference type="PROSITE" id="PS50943">
    <property type="entry name" value="HTH_CROC1"/>
    <property type="match status" value="1"/>
</dbReference>
<comment type="similarity">
    <text evidence="1">Belongs to the short-chain fatty acyl-CoA assimilation regulator (ScfR) family.</text>
</comment>
<dbReference type="Pfam" id="PF06114">
    <property type="entry name" value="Peptidase_M78"/>
    <property type="match status" value="1"/>
</dbReference>
<organism evidence="3 4">
    <name type="scientific">Streptococcus equinus</name>
    <name type="common">Streptococcus bovis</name>
    <dbReference type="NCBI Taxonomy" id="1335"/>
    <lineage>
        <taxon>Bacteria</taxon>
        <taxon>Bacillati</taxon>
        <taxon>Bacillota</taxon>
        <taxon>Bacilli</taxon>
        <taxon>Lactobacillales</taxon>
        <taxon>Streptococcaceae</taxon>
        <taxon>Streptococcus</taxon>
    </lineage>
</organism>
<evidence type="ECO:0000313" key="4">
    <source>
        <dbReference type="Proteomes" id="UP000214649"/>
    </source>
</evidence>
<protein>
    <submittedName>
        <fullName evidence="3">Zn-dependent peptidase ImmA, M78 family</fullName>
    </submittedName>
</protein>
<gene>
    <name evidence="3" type="ORF">SAMN05216470_1013</name>
</gene>
<dbReference type="InterPro" id="IPR010982">
    <property type="entry name" value="Lambda_DNA-bd_dom_sf"/>
</dbReference>
<dbReference type="SMART" id="SM00530">
    <property type="entry name" value="HTH_XRE"/>
    <property type="match status" value="1"/>
</dbReference>
<feature type="domain" description="HTH cro/C1-type" evidence="2">
    <location>
        <begin position="7"/>
        <end position="61"/>
    </location>
</feature>
<dbReference type="EMBL" id="FZRA01000002">
    <property type="protein sequence ID" value="SNU07572.1"/>
    <property type="molecule type" value="Genomic_DNA"/>
</dbReference>
<dbReference type="InterPro" id="IPR052345">
    <property type="entry name" value="Rad_response_metalloprotease"/>
</dbReference>
<dbReference type="CDD" id="cd00093">
    <property type="entry name" value="HTH_XRE"/>
    <property type="match status" value="1"/>
</dbReference>
<reference evidence="3 4" key="1">
    <citation type="submission" date="2017-07" db="EMBL/GenBank/DDBJ databases">
        <authorList>
            <person name="Sun Z.S."/>
            <person name="Albrecht U."/>
            <person name="Echele G."/>
            <person name="Lee C.C."/>
        </authorList>
    </citation>
    <scope>NUCLEOTIDE SEQUENCE [LARGE SCALE GENOMIC DNA]</scope>
    <source>
        <strain evidence="3 4">AR3</strain>
    </source>
</reference>
<dbReference type="Gene3D" id="1.10.10.2910">
    <property type="match status" value="1"/>
</dbReference>
<dbReference type="AlphaFoldDB" id="A0A239R9V8"/>
<dbReference type="InterPro" id="IPR010359">
    <property type="entry name" value="IrrE_HExxH"/>
</dbReference>
<evidence type="ECO:0000313" key="3">
    <source>
        <dbReference type="EMBL" id="SNU07572.1"/>
    </source>
</evidence>
<proteinExistence type="inferred from homology"/>
<dbReference type="SUPFAM" id="SSF47413">
    <property type="entry name" value="lambda repressor-like DNA-binding domains"/>
    <property type="match status" value="1"/>
</dbReference>
<dbReference type="GO" id="GO:0003677">
    <property type="term" value="F:DNA binding"/>
    <property type="evidence" value="ECO:0007669"/>
    <property type="project" value="InterPro"/>
</dbReference>
<accession>A0A239R9V8</accession>
<dbReference type="PANTHER" id="PTHR43236">
    <property type="entry name" value="ANTITOXIN HIGA1"/>
    <property type="match status" value="1"/>
</dbReference>